<proteinExistence type="predicted"/>
<evidence type="ECO:0000256" key="1">
    <source>
        <dbReference type="SAM" id="MobiDB-lite"/>
    </source>
</evidence>
<comment type="caution">
    <text evidence="2">The sequence shown here is derived from an EMBL/GenBank/DDBJ whole genome shotgun (WGS) entry which is preliminary data.</text>
</comment>
<keyword evidence="3" id="KW-1185">Reference proteome</keyword>
<dbReference type="EMBL" id="BLXT01008384">
    <property type="protein sequence ID" value="GFO48255.1"/>
    <property type="molecule type" value="Genomic_DNA"/>
</dbReference>
<dbReference type="AlphaFoldDB" id="A0AAV4DW09"/>
<protein>
    <submittedName>
        <fullName evidence="2">Uncharacterized protein</fullName>
    </submittedName>
</protein>
<organism evidence="2 3">
    <name type="scientific">Plakobranchus ocellatus</name>
    <dbReference type="NCBI Taxonomy" id="259542"/>
    <lineage>
        <taxon>Eukaryota</taxon>
        <taxon>Metazoa</taxon>
        <taxon>Spiralia</taxon>
        <taxon>Lophotrochozoa</taxon>
        <taxon>Mollusca</taxon>
        <taxon>Gastropoda</taxon>
        <taxon>Heterobranchia</taxon>
        <taxon>Euthyneura</taxon>
        <taxon>Panpulmonata</taxon>
        <taxon>Sacoglossa</taxon>
        <taxon>Placobranchoidea</taxon>
        <taxon>Plakobranchidae</taxon>
        <taxon>Plakobranchus</taxon>
    </lineage>
</organism>
<feature type="compositionally biased region" description="Polar residues" evidence="1">
    <location>
        <begin position="38"/>
        <end position="52"/>
    </location>
</feature>
<sequence length="191" mass="20171">MIASTFAAVANHQTATTTPTLTAVTKKTTNRDIHNCDHNTTTSPQTKSSINKTLAPPVTASPSLRHKGTQETDTINDGTPFILMLLRQKSWSNFGGRSRAGLAMNTPGHDISPYIPTPGHAHMSLPDTGLTRQAHNVTSACSQQGDLRLSCPPSGPDANGGARTHDRGVPADLKADLLATVPSTPSCLEEK</sequence>
<name>A0AAV4DW09_9GAST</name>
<reference evidence="2 3" key="1">
    <citation type="journal article" date="2021" name="Elife">
        <title>Chloroplast acquisition without the gene transfer in kleptoplastic sea slugs, Plakobranchus ocellatus.</title>
        <authorList>
            <person name="Maeda T."/>
            <person name="Takahashi S."/>
            <person name="Yoshida T."/>
            <person name="Shimamura S."/>
            <person name="Takaki Y."/>
            <person name="Nagai Y."/>
            <person name="Toyoda A."/>
            <person name="Suzuki Y."/>
            <person name="Arimoto A."/>
            <person name="Ishii H."/>
            <person name="Satoh N."/>
            <person name="Nishiyama T."/>
            <person name="Hasebe M."/>
            <person name="Maruyama T."/>
            <person name="Minagawa J."/>
            <person name="Obokata J."/>
            <person name="Shigenobu S."/>
        </authorList>
    </citation>
    <scope>NUCLEOTIDE SEQUENCE [LARGE SCALE GENOMIC DNA]</scope>
</reference>
<gene>
    <name evidence="2" type="ORF">PoB_007476000</name>
</gene>
<dbReference type="Proteomes" id="UP000735302">
    <property type="component" value="Unassembled WGS sequence"/>
</dbReference>
<evidence type="ECO:0000313" key="2">
    <source>
        <dbReference type="EMBL" id="GFO48255.1"/>
    </source>
</evidence>
<evidence type="ECO:0000313" key="3">
    <source>
        <dbReference type="Proteomes" id="UP000735302"/>
    </source>
</evidence>
<accession>A0AAV4DW09</accession>
<feature type="region of interest" description="Disordered" evidence="1">
    <location>
        <begin position="32"/>
        <end position="76"/>
    </location>
</feature>